<dbReference type="AlphaFoldDB" id="A0A9D7SBX6"/>
<dbReference type="Proteomes" id="UP000808349">
    <property type="component" value="Unassembled WGS sequence"/>
</dbReference>
<reference evidence="1 2" key="1">
    <citation type="submission" date="2020-10" db="EMBL/GenBank/DDBJ databases">
        <title>Connecting structure to function with the recovery of over 1000 high-quality activated sludge metagenome-assembled genomes encoding full-length rRNA genes using long-read sequencing.</title>
        <authorList>
            <person name="Singleton C.M."/>
            <person name="Petriglieri F."/>
            <person name="Kristensen J.M."/>
            <person name="Kirkegaard R.H."/>
            <person name="Michaelsen T.Y."/>
            <person name="Andersen M.H."/>
            <person name="Karst S.M."/>
            <person name="Dueholm M.S."/>
            <person name="Nielsen P.H."/>
            <person name="Albertsen M."/>
        </authorList>
    </citation>
    <scope>NUCLEOTIDE SEQUENCE [LARGE SCALE GENOMIC DNA]</scope>
    <source>
        <strain evidence="1">Ribe_18-Q3-R11-54_BAT3C.373</strain>
    </source>
</reference>
<comment type="caution">
    <text evidence="1">The sequence shown here is derived from an EMBL/GenBank/DDBJ whole genome shotgun (WGS) entry which is preliminary data.</text>
</comment>
<evidence type="ECO:0000313" key="1">
    <source>
        <dbReference type="EMBL" id="MBK9719805.1"/>
    </source>
</evidence>
<dbReference type="InterPro" id="IPR015943">
    <property type="entry name" value="WD40/YVTN_repeat-like_dom_sf"/>
</dbReference>
<dbReference type="EMBL" id="JADKFW010000021">
    <property type="protein sequence ID" value="MBK9719805.1"/>
    <property type="molecule type" value="Genomic_DNA"/>
</dbReference>
<name>A0A9D7SBX6_9BACT</name>
<protein>
    <recommendedName>
        <fullName evidence="3">Sortilin N-terminal domain-containing protein</fullName>
    </recommendedName>
</protein>
<dbReference type="SUPFAM" id="SSF110296">
    <property type="entry name" value="Oligoxyloglucan reducing end-specific cellobiohydrolase"/>
    <property type="match status" value="3"/>
</dbReference>
<organism evidence="1 2">
    <name type="scientific">Candidatus Defluviibacterium haderslevense</name>
    <dbReference type="NCBI Taxonomy" id="2981993"/>
    <lineage>
        <taxon>Bacteria</taxon>
        <taxon>Pseudomonadati</taxon>
        <taxon>Bacteroidota</taxon>
        <taxon>Saprospiria</taxon>
        <taxon>Saprospirales</taxon>
        <taxon>Saprospiraceae</taxon>
        <taxon>Candidatus Defluviibacterium</taxon>
    </lineage>
</organism>
<dbReference type="Gene3D" id="2.130.10.10">
    <property type="entry name" value="YVTN repeat-like/Quinoprotein amine dehydrogenase"/>
    <property type="match status" value="3"/>
</dbReference>
<sequence>MLLYSLKSQEWEKFPGPSASDIVSAKINNTGMIVLVSYYKEVWLSIDEGVNWENISAGLNSNIVWRNRKIYTSASGDFYIILNDELYALDLTTKVWKKLNIGSSPVEHILFATSGDIYYSSGKKLYRSTDKGLNFYTLFTTSDNITNIVDGGANKKYYTTKTSSSKTELYSCKDDGTTRTQIHSTMPGNLLYYQLSSGVFLSIRENGFFRSLDGKSWTYISIINSGTFDLMEIIFPKDNSILCITNLGIFKSIDNGINWNIVPLNLGNFSKYDELVTSISETNTLLVQHVYNMRLIKNLSSLKYITYPGNNASLDIIQSSTKGDLLINNYDGDFISKDLGKTWERLADIADSRYILTKEGTYFILGPVIKYSDDQTVSWKTIKSPKTKESTISVNDKNHLMIKTIDQLYISLDLGINWLTIRLPVGMNIINLSNNDIIYGLSDDLNIWYSMDFGITWNKVTTSPNSNINQVSLSNNNVLYWNEGQNAFYSFDFGNTKFRIVDSYCKT</sequence>
<proteinExistence type="predicted"/>
<evidence type="ECO:0000313" key="2">
    <source>
        <dbReference type="Proteomes" id="UP000808349"/>
    </source>
</evidence>
<evidence type="ECO:0008006" key="3">
    <source>
        <dbReference type="Google" id="ProtNLM"/>
    </source>
</evidence>
<accession>A0A9D7SBX6</accession>
<gene>
    <name evidence="1" type="ORF">IPO85_20270</name>
</gene>